<dbReference type="STRING" id="655863.F0XJK9"/>
<dbReference type="RefSeq" id="XP_014171877.1">
    <property type="nucleotide sequence ID" value="XM_014316402.1"/>
</dbReference>
<evidence type="ECO:0008006" key="5">
    <source>
        <dbReference type="Google" id="ProtNLM"/>
    </source>
</evidence>
<dbReference type="InterPro" id="IPR025568">
    <property type="entry name" value="DUF4334"/>
</dbReference>
<dbReference type="Gene3D" id="2.40.128.580">
    <property type="entry name" value="GXWXG domain"/>
    <property type="match status" value="1"/>
</dbReference>
<dbReference type="eggNOG" id="ENOG502SFWE">
    <property type="taxonomic scope" value="Eukaryota"/>
</dbReference>
<dbReference type="HOGENOM" id="CLU_112092_1_0_1"/>
<dbReference type="InParanoid" id="F0XJK9"/>
<dbReference type="AlphaFoldDB" id="F0XJK9"/>
<protein>
    <recommendedName>
        <fullName evidence="5">DUF4334 domain-containing protein</fullName>
    </recommendedName>
</protein>
<feature type="domain" description="DUF4334" evidence="2">
    <location>
        <begin position="91"/>
        <end position="147"/>
    </location>
</feature>
<dbReference type="InterPro" id="IPR025951">
    <property type="entry name" value="GXWXG_dom"/>
</dbReference>
<dbReference type="Pfam" id="PF14231">
    <property type="entry name" value="GXWXG"/>
    <property type="match status" value="1"/>
</dbReference>
<reference evidence="3 4" key="1">
    <citation type="journal article" date="2011" name="Proc. Natl. Acad. Sci. U.S.A.">
        <title>Genome and transcriptome analyses of the mountain pine beetle-fungal symbiont Grosmannia clavigera, a lodgepole pine pathogen.</title>
        <authorList>
            <person name="DiGuistini S."/>
            <person name="Wang Y."/>
            <person name="Liao N.Y."/>
            <person name="Taylor G."/>
            <person name="Tanguay P."/>
            <person name="Feau N."/>
            <person name="Henrissat B."/>
            <person name="Chan S.K."/>
            <person name="Hesse-Orce U."/>
            <person name="Alamouti S.M."/>
            <person name="Tsui C.K.M."/>
            <person name="Docking R.T."/>
            <person name="Levasseur A."/>
            <person name="Haridas S."/>
            <person name="Robertson G."/>
            <person name="Birol I."/>
            <person name="Holt R.A."/>
            <person name="Marra M.A."/>
            <person name="Hamelin R.C."/>
            <person name="Hirst M."/>
            <person name="Jones S.J.M."/>
            <person name="Bohlmann J."/>
            <person name="Breuil C."/>
        </authorList>
    </citation>
    <scope>NUCLEOTIDE SEQUENCE [LARGE SCALE GENOMIC DNA]</scope>
    <source>
        <strain evidence="4">kw1407 / UAMH 11150</strain>
    </source>
</reference>
<accession>F0XJK9</accession>
<dbReference type="EMBL" id="GL629782">
    <property type="protein sequence ID" value="EFX02395.1"/>
    <property type="molecule type" value="Genomic_DNA"/>
</dbReference>
<sequence>MTAVQRFNALTKAEGLLKESELAQIFDELPPVSPEAMTGKWNGGSFDSGHPVHKLLQTFKWAGKEFRSVDDIDPIVIFDENGERKWLSEYGHARLREVKFRGVVSAALVYDKVAIIDSFRRVSDNVLMGTMDARDWPDAGIYYFYITKFEEL</sequence>
<feature type="domain" description="GXWXG" evidence="1">
    <location>
        <begin position="24"/>
        <end position="82"/>
    </location>
</feature>
<dbReference type="OrthoDB" id="2213372at2759"/>
<keyword evidence="4" id="KW-1185">Reference proteome</keyword>
<organism evidence="4">
    <name type="scientific">Grosmannia clavigera (strain kw1407 / UAMH 11150)</name>
    <name type="common">Blue stain fungus</name>
    <name type="synonym">Graphiocladiella clavigera</name>
    <dbReference type="NCBI Taxonomy" id="655863"/>
    <lineage>
        <taxon>Eukaryota</taxon>
        <taxon>Fungi</taxon>
        <taxon>Dikarya</taxon>
        <taxon>Ascomycota</taxon>
        <taxon>Pezizomycotina</taxon>
        <taxon>Sordariomycetes</taxon>
        <taxon>Sordariomycetidae</taxon>
        <taxon>Ophiostomatales</taxon>
        <taxon>Ophiostomataceae</taxon>
        <taxon>Leptographium</taxon>
    </lineage>
</organism>
<proteinExistence type="predicted"/>
<evidence type="ECO:0000259" key="2">
    <source>
        <dbReference type="Pfam" id="PF14232"/>
    </source>
</evidence>
<evidence type="ECO:0000313" key="4">
    <source>
        <dbReference type="Proteomes" id="UP000007796"/>
    </source>
</evidence>
<name>F0XJK9_GROCL</name>
<evidence type="ECO:0000313" key="3">
    <source>
        <dbReference type="EMBL" id="EFX02395.1"/>
    </source>
</evidence>
<dbReference type="GeneID" id="25975434"/>
<dbReference type="Proteomes" id="UP000007796">
    <property type="component" value="Unassembled WGS sequence"/>
</dbReference>
<dbReference type="Pfam" id="PF14232">
    <property type="entry name" value="DUF4334"/>
    <property type="match status" value="1"/>
</dbReference>
<gene>
    <name evidence="3" type="ORF">CMQ_2444</name>
</gene>
<evidence type="ECO:0000259" key="1">
    <source>
        <dbReference type="Pfam" id="PF14231"/>
    </source>
</evidence>